<dbReference type="InterPro" id="IPR057326">
    <property type="entry name" value="KR_dom"/>
</dbReference>
<gene>
    <name evidence="4" type="ORF">SAMN05421507_102299</name>
</gene>
<dbReference type="Pfam" id="PF00106">
    <property type="entry name" value="adh_short"/>
    <property type="match status" value="1"/>
</dbReference>
<evidence type="ECO:0000313" key="4">
    <source>
        <dbReference type="EMBL" id="SDO36579.1"/>
    </source>
</evidence>
<dbReference type="STRING" id="641025.SAMN05421507_102299"/>
<dbReference type="PROSITE" id="PS00061">
    <property type="entry name" value="ADH_SHORT"/>
    <property type="match status" value="1"/>
</dbReference>
<evidence type="ECO:0000313" key="5">
    <source>
        <dbReference type="Proteomes" id="UP000199691"/>
    </source>
</evidence>
<name>A0A1H0IZG2_9PSEU</name>
<reference evidence="5" key="1">
    <citation type="submission" date="2016-10" db="EMBL/GenBank/DDBJ databases">
        <authorList>
            <person name="Varghese N."/>
            <person name="Submissions S."/>
        </authorList>
    </citation>
    <scope>NUCLEOTIDE SEQUENCE [LARGE SCALE GENOMIC DNA]</scope>
    <source>
        <strain evidence="5">CGMCC 4.6609</strain>
    </source>
</reference>
<dbReference type="AlphaFoldDB" id="A0A1H0IZG2"/>
<dbReference type="InterPro" id="IPR036291">
    <property type="entry name" value="NAD(P)-bd_dom_sf"/>
</dbReference>
<dbReference type="InterPro" id="IPR002347">
    <property type="entry name" value="SDR_fam"/>
</dbReference>
<evidence type="ECO:0000256" key="1">
    <source>
        <dbReference type="ARBA" id="ARBA00006484"/>
    </source>
</evidence>
<accession>A0A1H0IZG2</accession>
<dbReference type="SUPFAM" id="SSF51735">
    <property type="entry name" value="NAD(P)-binding Rossmann-fold domains"/>
    <property type="match status" value="1"/>
</dbReference>
<dbReference type="RefSeq" id="WP_090096323.1">
    <property type="nucleotide sequence ID" value="NZ_FNIX01000002.1"/>
</dbReference>
<dbReference type="PANTHER" id="PTHR42760">
    <property type="entry name" value="SHORT-CHAIN DEHYDROGENASES/REDUCTASES FAMILY MEMBER"/>
    <property type="match status" value="1"/>
</dbReference>
<dbReference type="CDD" id="cd05233">
    <property type="entry name" value="SDR_c"/>
    <property type="match status" value="1"/>
</dbReference>
<organism evidence="4 5">
    <name type="scientific">Lentzea jiangxiensis</name>
    <dbReference type="NCBI Taxonomy" id="641025"/>
    <lineage>
        <taxon>Bacteria</taxon>
        <taxon>Bacillati</taxon>
        <taxon>Actinomycetota</taxon>
        <taxon>Actinomycetes</taxon>
        <taxon>Pseudonocardiales</taxon>
        <taxon>Pseudonocardiaceae</taxon>
        <taxon>Lentzea</taxon>
    </lineage>
</organism>
<dbReference type="SMART" id="SM00822">
    <property type="entry name" value="PKS_KR"/>
    <property type="match status" value="1"/>
</dbReference>
<feature type="domain" description="Ketoreductase" evidence="3">
    <location>
        <begin position="3"/>
        <end position="170"/>
    </location>
</feature>
<dbReference type="PRINTS" id="PR00080">
    <property type="entry name" value="SDRFAMILY"/>
</dbReference>
<dbReference type="EMBL" id="FNIX01000002">
    <property type="protein sequence ID" value="SDO36579.1"/>
    <property type="molecule type" value="Genomic_DNA"/>
</dbReference>
<proteinExistence type="inferred from homology"/>
<dbReference type="OrthoDB" id="4150292at2"/>
<keyword evidence="5" id="KW-1185">Reference proteome</keyword>
<dbReference type="GO" id="GO:0016616">
    <property type="term" value="F:oxidoreductase activity, acting on the CH-OH group of donors, NAD or NADP as acceptor"/>
    <property type="evidence" value="ECO:0007669"/>
    <property type="project" value="UniProtKB-ARBA"/>
</dbReference>
<dbReference type="PRINTS" id="PR00081">
    <property type="entry name" value="GDHRDH"/>
</dbReference>
<dbReference type="Gene3D" id="3.40.50.720">
    <property type="entry name" value="NAD(P)-binding Rossmann-like Domain"/>
    <property type="match status" value="1"/>
</dbReference>
<evidence type="ECO:0000259" key="3">
    <source>
        <dbReference type="SMART" id="SM00822"/>
    </source>
</evidence>
<sequence length="223" mass="23302">MLGNVLVTGGAAGLGAAVAQAVREAGGTPLVLDKSAPDTGEFELVDLADGRAAEEAVRTLAERHGRFSGVVTAAGIDRCGTLAEVPPDEWEQVVRVNLFGTAAVIRAALPHLENGRVVTVASTLGLRAVSDATAYCASKFGVVGFTRALAAETAGEVGVTLVVPGGMRTNFFDDRTEQYRPRDLDKLNPPDRVAAAIVFALSQPEGCEIRELVIAHAEEPSWP</sequence>
<comment type="similarity">
    <text evidence="1 2">Belongs to the short-chain dehydrogenases/reductases (SDR) family.</text>
</comment>
<dbReference type="InterPro" id="IPR020904">
    <property type="entry name" value="Sc_DH/Rdtase_CS"/>
</dbReference>
<evidence type="ECO:0000256" key="2">
    <source>
        <dbReference type="RuleBase" id="RU000363"/>
    </source>
</evidence>
<protein>
    <submittedName>
        <fullName evidence="4">NADP-dependent 3-hydroxy acid dehydrogenase YdfG</fullName>
    </submittedName>
</protein>
<dbReference type="Proteomes" id="UP000199691">
    <property type="component" value="Unassembled WGS sequence"/>
</dbReference>